<dbReference type="OrthoDB" id="5417942at2"/>
<keyword evidence="6" id="KW-1185">Reference proteome</keyword>
<dbReference type="PANTHER" id="PTHR30349:SF41">
    <property type="entry name" value="INTEGRASE_RECOMBINASE PROTEIN MJ0367-RELATED"/>
    <property type="match status" value="1"/>
</dbReference>
<dbReference type="GO" id="GO:0015074">
    <property type="term" value="P:DNA integration"/>
    <property type="evidence" value="ECO:0007669"/>
    <property type="project" value="InterPro"/>
</dbReference>
<dbReference type="AlphaFoldDB" id="A0A5K7YWT4"/>
<reference evidence="5 6" key="1">
    <citation type="submission" date="2019-11" db="EMBL/GenBank/DDBJ databases">
        <title>Comparative genomics of hydrocarbon-degrading Desulfosarcina strains.</title>
        <authorList>
            <person name="Watanabe M."/>
            <person name="Kojima H."/>
            <person name="Fukui M."/>
        </authorList>
    </citation>
    <scope>NUCLEOTIDE SEQUENCE [LARGE SCALE GENOMIC DNA]</scope>
    <source>
        <strain evidence="5 6">PP31</strain>
    </source>
</reference>
<accession>A0A5K7YWT4</accession>
<dbReference type="PROSITE" id="PS51898">
    <property type="entry name" value="TYR_RECOMBINASE"/>
    <property type="match status" value="1"/>
</dbReference>
<dbReference type="Proteomes" id="UP000427769">
    <property type="component" value="Chromosome"/>
</dbReference>
<dbReference type="InterPro" id="IPR011010">
    <property type="entry name" value="DNA_brk_join_enz"/>
</dbReference>
<protein>
    <recommendedName>
        <fullName evidence="4">Tyr recombinase domain-containing protein</fullName>
    </recommendedName>
</protein>
<dbReference type="GO" id="GO:0006310">
    <property type="term" value="P:DNA recombination"/>
    <property type="evidence" value="ECO:0007669"/>
    <property type="project" value="UniProtKB-KW"/>
</dbReference>
<evidence type="ECO:0000313" key="5">
    <source>
        <dbReference type="EMBL" id="BBO73078.1"/>
    </source>
</evidence>
<dbReference type="GO" id="GO:0003677">
    <property type="term" value="F:DNA binding"/>
    <property type="evidence" value="ECO:0007669"/>
    <property type="project" value="UniProtKB-KW"/>
</dbReference>
<dbReference type="SUPFAM" id="SSF56349">
    <property type="entry name" value="DNA breaking-rejoining enzymes"/>
    <property type="match status" value="1"/>
</dbReference>
<evidence type="ECO:0000256" key="2">
    <source>
        <dbReference type="ARBA" id="ARBA00023125"/>
    </source>
</evidence>
<evidence type="ECO:0000313" key="6">
    <source>
        <dbReference type="Proteomes" id="UP000427769"/>
    </source>
</evidence>
<dbReference type="EMBL" id="AP021875">
    <property type="protein sequence ID" value="BBO73078.1"/>
    <property type="molecule type" value="Genomic_DNA"/>
</dbReference>
<evidence type="ECO:0000259" key="4">
    <source>
        <dbReference type="PROSITE" id="PS51898"/>
    </source>
</evidence>
<dbReference type="Gene3D" id="1.10.443.10">
    <property type="entry name" value="Intergrase catalytic core"/>
    <property type="match status" value="1"/>
</dbReference>
<evidence type="ECO:0000256" key="1">
    <source>
        <dbReference type="ARBA" id="ARBA00008857"/>
    </source>
</evidence>
<dbReference type="KEGG" id="dwd:DSCW_04950"/>
<sequence length="232" mass="26695">MRQFNRKWTLDREKFLSEAEVKKLRRTVEDKALADLQRGRTTWPRFWVAIDLAVGAGLRVSEIANLKVGNLYLSTREPRLRVTGKGNRTRDVFISRDLMKHLSSFLKWKRTMDEPLDKDEFLLVSSHGKSYSTRALQYAFKVSLAEARLPKYYSIHSLRHSYGTYLYQRTKDLRLVQKQLGHSSIATTTIYADVTVEQTIEAVNGLFEDNPDCDDAIDTIPPSDDPASPKPE</sequence>
<dbReference type="Pfam" id="PF00589">
    <property type="entry name" value="Phage_integrase"/>
    <property type="match status" value="1"/>
</dbReference>
<proteinExistence type="inferred from homology"/>
<comment type="similarity">
    <text evidence="1">Belongs to the 'phage' integrase family.</text>
</comment>
<gene>
    <name evidence="5" type="ORF">DSCW_04950</name>
</gene>
<dbReference type="InterPro" id="IPR002104">
    <property type="entry name" value="Integrase_catalytic"/>
</dbReference>
<dbReference type="InterPro" id="IPR013762">
    <property type="entry name" value="Integrase-like_cat_sf"/>
</dbReference>
<dbReference type="InterPro" id="IPR050090">
    <property type="entry name" value="Tyrosine_recombinase_XerCD"/>
</dbReference>
<keyword evidence="2" id="KW-0238">DNA-binding</keyword>
<name>A0A5K7YWT4_9BACT</name>
<dbReference type="RefSeq" id="WP_155302220.1">
    <property type="nucleotide sequence ID" value="NZ_AP021875.1"/>
</dbReference>
<keyword evidence="3" id="KW-0233">DNA recombination</keyword>
<evidence type="ECO:0000256" key="3">
    <source>
        <dbReference type="ARBA" id="ARBA00023172"/>
    </source>
</evidence>
<dbReference type="PANTHER" id="PTHR30349">
    <property type="entry name" value="PHAGE INTEGRASE-RELATED"/>
    <property type="match status" value="1"/>
</dbReference>
<feature type="domain" description="Tyr recombinase" evidence="4">
    <location>
        <begin position="11"/>
        <end position="204"/>
    </location>
</feature>
<organism evidence="5 6">
    <name type="scientific">Desulfosarcina widdelii</name>
    <dbReference type="NCBI Taxonomy" id="947919"/>
    <lineage>
        <taxon>Bacteria</taxon>
        <taxon>Pseudomonadati</taxon>
        <taxon>Thermodesulfobacteriota</taxon>
        <taxon>Desulfobacteria</taxon>
        <taxon>Desulfobacterales</taxon>
        <taxon>Desulfosarcinaceae</taxon>
        <taxon>Desulfosarcina</taxon>
    </lineage>
</organism>